<feature type="compositionally biased region" description="Low complexity" evidence="1">
    <location>
        <begin position="104"/>
        <end position="118"/>
    </location>
</feature>
<accession>A0ABD2BG07</accession>
<reference evidence="2 3" key="1">
    <citation type="journal article" date="2024" name="Ann. Entomol. Soc. Am.">
        <title>Genomic analyses of the southern and eastern yellowjacket wasps (Hymenoptera: Vespidae) reveal evolutionary signatures of social life.</title>
        <authorList>
            <person name="Catto M.A."/>
            <person name="Caine P.B."/>
            <person name="Orr S.E."/>
            <person name="Hunt B.G."/>
            <person name="Goodisman M.A.D."/>
        </authorList>
    </citation>
    <scope>NUCLEOTIDE SEQUENCE [LARGE SCALE GENOMIC DNA]</scope>
    <source>
        <strain evidence="2">232</strain>
        <tissue evidence="2">Head and thorax</tissue>
    </source>
</reference>
<feature type="region of interest" description="Disordered" evidence="1">
    <location>
        <begin position="102"/>
        <end position="122"/>
    </location>
</feature>
<comment type="caution">
    <text evidence="2">The sequence shown here is derived from an EMBL/GenBank/DDBJ whole genome shotgun (WGS) entry which is preliminary data.</text>
</comment>
<keyword evidence="3" id="KW-1185">Reference proteome</keyword>
<dbReference type="AlphaFoldDB" id="A0ABD2BG07"/>
<proteinExistence type="predicted"/>
<name>A0ABD2BG07_VESMC</name>
<dbReference type="Proteomes" id="UP001607303">
    <property type="component" value="Unassembled WGS sequence"/>
</dbReference>
<evidence type="ECO:0000313" key="3">
    <source>
        <dbReference type="Proteomes" id="UP001607303"/>
    </source>
</evidence>
<evidence type="ECO:0000256" key="1">
    <source>
        <dbReference type="SAM" id="MobiDB-lite"/>
    </source>
</evidence>
<organism evidence="2 3">
    <name type="scientific">Vespula maculifrons</name>
    <name type="common">Eastern yellow jacket</name>
    <name type="synonym">Wasp</name>
    <dbReference type="NCBI Taxonomy" id="7453"/>
    <lineage>
        <taxon>Eukaryota</taxon>
        <taxon>Metazoa</taxon>
        <taxon>Ecdysozoa</taxon>
        <taxon>Arthropoda</taxon>
        <taxon>Hexapoda</taxon>
        <taxon>Insecta</taxon>
        <taxon>Pterygota</taxon>
        <taxon>Neoptera</taxon>
        <taxon>Endopterygota</taxon>
        <taxon>Hymenoptera</taxon>
        <taxon>Apocrita</taxon>
        <taxon>Aculeata</taxon>
        <taxon>Vespoidea</taxon>
        <taxon>Vespidae</taxon>
        <taxon>Vespinae</taxon>
        <taxon>Vespula</taxon>
    </lineage>
</organism>
<dbReference type="EMBL" id="JAYRBN010000076">
    <property type="protein sequence ID" value="KAL2731697.1"/>
    <property type="molecule type" value="Genomic_DNA"/>
</dbReference>
<sequence>MQAYSIALTLHAWIIPVGSKSLKKKQIPWDETLLRINWYHLALQTGGYKFQSKLQAAVLAIKCAVANIIKGEIKRMFVLVVVEYGGLRHCVMQPSRGCNDSKAGARGAGATAAPAPAADRNSCRKENYSSSLSPLSSSSLAAVACQRTVDLRTRFRPGNLSLTFVTEVHRPNSPNLLF</sequence>
<protein>
    <submittedName>
        <fullName evidence="2">Uncharacterized protein</fullName>
    </submittedName>
</protein>
<feature type="non-terminal residue" evidence="2">
    <location>
        <position position="178"/>
    </location>
</feature>
<evidence type="ECO:0000313" key="2">
    <source>
        <dbReference type="EMBL" id="KAL2731697.1"/>
    </source>
</evidence>
<gene>
    <name evidence="2" type="ORF">V1477_015520</name>
</gene>